<dbReference type="AlphaFoldDB" id="A0A2S3YN90"/>
<dbReference type="GO" id="GO:0005524">
    <property type="term" value="F:ATP binding"/>
    <property type="evidence" value="ECO:0007669"/>
    <property type="project" value="InterPro"/>
</dbReference>
<dbReference type="InterPro" id="IPR014721">
    <property type="entry name" value="Ribsml_uS5_D2-typ_fold_subgr"/>
</dbReference>
<comment type="caution">
    <text evidence="3">The sequence shown here is derived from an EMBL/GenBank/DDBJ whole genome shotgun (WGS) entry which is preliminary data.</text>
</comment>
<proteinExistence type="predicted"/>
<accession>A0A2S3YN90</accession>
<keyword evidence="1" id="KW-0418">Kinase</keyword>
<dbReference type="Gene3D" id="3.30.230.10">
    <property type="match status" value="1"/>
</dbReference>
<evidence type="ECO:0000313" key="3">
    <source>
        <dbReference type="EMBL" id="POH30541.1"/>
    </source>
</evidence>
<organism evidence="3 4">
    <name type="scientific">Sinorhizobium americanum</name>
    <dbReference type="NCBI Taxonomy" id="194963"/>
    <lineage>
        <taxon>Bacteria</taxon>
        <taxon>Pseudomonadati</taxon>
        <taxon>Pseudomonadota</taxon>
        <taxon>Alphaproteobacteria</taxon>
        <taxon>Hyphomicrobiales</taxon>
        <taxon>Rhizobiaceae</taxon>
        <taxon>Sinorhizobium/Ensifer group</taxon>
        <taxon>Sinorhizobium</taxon>
    </lineage>
</organism>
<evidence type="ECO:0000313" key="4">
    <source>
        <dbReference type="Proteomes" id="UP000237511"/>
    </source>
</evidence>
<gene>
    <name evidence="3" type="ORF">ATY31_14840</name>
</gene>
<evidence type="ECO:0000259" key="2">
    <source>
        <dbReference type="Pfam" id="PF00288"/>
    </source>
</evidence>
<feature type="domain" description="GHMP kinase N-terminal" evidence="2">
    <location>
        <begin position="123"/>
        <end position="189"/>
    </location>
</feature>
<dbReference type="Pfam" id="PF00288">
    <property type="entry name" value="GHMP_kinases_N"/>
    <property type="match status" value="1"/>
</dbReference>
<dbReference type="InterPro" id="IPR020568">
    <property type="entry name" value="Ribosomal_Su5_D2-typ_SF"/>
</dbReference>
<reference evidence="3 4" key="1">
    <citation type="journal article" date="2014" name="Syst. Appl. Microbiol.">
        <title>Microsymbionts of Phaseolus vulgaris in acid and alkaline soils of Mexico.</title>
        <authorList>
            <person name="Verastegui-Valdes M.M."/>
            <person name="Zhang Y.J."/>
            <person name="Rivera-Orduna F.N."/>
            <person name="Cheng H.P."/>
            <person name="Sui X.H."/>
            <person name="Wang E.T."/>
        </authorList>
    </citation>
    <scope>NUCLEOTIDE SEQUENCE [LARGE SCALE GENOMIC DNA]</scope>
    <source>
        <strain evidence="3 4">FG01</strain>
    </source>
</reference>
<dbReference type="EMBL" id="LODU01000034">
    <property type="protein sequence ID" value="POH30541.1"/>
    <property type="molecule type" value="Genomic_DNA"/>
</dbReference>
<dbReference type="Proteomes" id="UP000237511">
    <property type="component" value="Unassembled WGS sequence"/>
</dbReference>
<protein>
    <recommendedName>
        <fullName evidence="2">GHMP kinase N-terminal domain-containing protein</fullName>
    </recommendedName>
</protein>
<dbReference type="PIRSF" id="PIRSF033887">
    <property type="entry name" value="PduX"/>
    <property type="match status" value="1"/>
</dbReference>
<name>A0A2S3YN90_9HYPH</name>
<dbReference type="InterPro" id="IPR012363">
    <property type="entry name" value="PduX"/>
</dbReference>
<dbReference type="GO" id="GO:0016301">
    <property type="term" value="F:kinase activity"/>
    <property type="evidence" value="ECO:0007669"/>
    <property type="project" value="UniProtKB-KW"/>
</dbReference>
<dbReference type="InterPro" id="IPR006204">
    <property type="entry name" value="GHMP_kinase_N_dom"/>
</dbReference>
<dbReference type="SUPFAM" id="SSF54211">
    <property type="entry name" value="Ribosomal protein S5 domain 2-like"/>
    <property type="match status" value="1"/>
</dbReference>
<sequence>MAIQSSTHLIGPSGSGASVSTRELLKAAADQVWKPYIHHQTFEGVDAIQIVAEDGQQSRDYTGDALCCGTFGELLQGQLPVGCVHRDPHFLVTMPIAVFARAHFMPVAGTRSVTVYPSHKVKAKRLAENLVSALGSSGGILLLQSELPEGKGLASSSADLVATARSIACCFKRRIRTSLIEKLMAEIEPSDGVMYPGVVAYQQRACSLLSFLGQMPPLAIVGIDEGGMVETVDYDQRRGEISVSHRAEYRELLDRARIAISQGDTTTIGRIATASALLHQERVPKEHLNSMLNASEATDALGVIVAHSGTMIGILLDRMAADFPRKLRSVLAHVSPFDDSPKIYLTMTGCR</sequence>
<keyword evidence="1" id="KW-0808">Transferase</keyword>
<evidence type="ECO:0000256" key="1">
    <source>
        <dbReference type="ARBA" id="ARBA00022777"/>
    </source>
</evidence>